<organism evidence="11 12">
    <name type="scientific">Granulicella rosea</name>
    <dbReference type="NCBI Taxonomy" id="474952"/>
    <lineage>
        <taxon>Bacteria</taxon>
        <taxon>Pseudomonadati</taxon>
        <taxon>Acidobacteriota</taxon>
        <taxon>Terriglobia</taxon>
        <taxon>Terriglobales</taxon>
        <taxon>Acidobacteriaceae</taxon>
        <taxon>Granulicella</taxon>
    </lineage>
</organism>
<dbReference type="InterPro" id="IPR002934">
    <property type="entry name" value="Polymerase_NTP_transf_dom"/>
</dbReference>
<feature type="domain" description="Polymerase nucleotidyl transferase" evidence="10">
    <location>
        <begin position="12"/>
        <end position="92"/>
    </location>
</feature>
<protein>
    <recommendedName>
        <fullName evidence="10">Polymerase nucleotidyl transferase domain-containing protein</fullName>
    </recommendedName>
</protein>
<gene>
    <name evidence="11" type="ORF">SAMN05421770_107149</name>
</gene>
<keyword evidence="5" id="KW-0479">Metal-binding</keyword>
<keyword evidence="4" id="KW-0548">Nucleotidyltransferase</keyword>
<keyword evidence="7" id="KW-0067">ATP-binding</keyword>
<evidence type="ECO:0000256" key="7">
    <source>
        <dbReference type="ARBA" id="ARBA00022840"/>
    </source>
</evidence>
<dbReference type="GO" id="GO:0016779">
    <property type="term" value="F:nucleotidyltransferase activity"/>
    <property type="evidence" value="ECO:0007669"/>
    <property type="project" value="UniProtKB-KW"/>
</dbReference>
<dbReference type="CDD" id="cd05403">
    <property type="entry name" value="NT_KNTase_like"/>
    <property type="match status" value="1"/>
</dbReference>
<evidence type="ECO:0000256" key="1">
    <source>
        <dbReference type="ARBA" id="ARBA00001946"/>
    </source>
</evidence>
<comment type="similarity">
    <text evidence="9">Belongs to the MntA antitoxin family.</text>
</comment>
<keyword evidence="6" id="KW-0547">Nucleotide-binding</keyword>
<evidence type="ECO:0000256" key="5">
    <source>
        <dbReference type="ARBA" id="ARBA00022723"/>
    </source>
</evidence>
<evidence type="ECO:0000256" key="9">
    <source>
        <dbReference type="ARBA" id="ARBA00038276"/>
    </source>
</evidence>
<dbReference type="InterPro" id="IPR052038">
    <property type="entry name" value="Type-VII_TA_antitoxin"/>
</dbReference>
<keyword evidence="12" id="KW-1185">Reference proteome</keyword>
<dbReference type="GO" id="GO:0005524">
    <property type="term" value="F:ATP binding"/>
    <property type="evidence" value="ECO:0007669"/>
    <property type="project" value="UniProtKB-KW"/>
</dbReference>
<evidence type="ECO:0000256" key="6">
    <source>
        <dbReference type="ARBA" id="ARBA00022741"/>
    </source>
</evidence>
<evidence type="ECO:0000259" key="10">
    <source>
        <dbReference type="Pfam" id="PF01909"/>
    </source>
</evidence>
<keyword evidence="8" id="KW-0460">Magnesium</keyword>
<keyword evidence="3" id="KW-0808">Transferase</keyword>
<dbReference type="GO" id="GO:0046872">
    <property type="term" value="F:metal ion binding"/>
    <property type="evidence" value="ECO:0007669"/>
    <property type="project" value="UniProtKB-KW"/>
</dbReference>
<dbReference type="SUPFAM" id="SSF81301">
    <property type="entry name" value="Nucleotidyltransferase"/>
    <property type="match status" value="1"/>
</dbReference>
<proteinExistence type="inferred from homology"/>
<evidence type="ECO:0000313" key="11">
    <source>
        <dbReference type="EMBL" id="SNT31783.1"/>
    </source>
</evidence>
<dbReference type="AlphaFoldDB" id="A0A239LPP3"/>
<dbReference type="PANTHER" id="PTHR33571:SF12">
    <property type="entry name" value="BSL3053 PROTEIN"/>
    <property type="match status" value="1"/>
</dbReference>
<dbReference type="Proteomes" id="UP000198356">
    <property type="component" value="Unassembled WGS sequence"/>
</dbReference>
<accession>A0A239LPP3</accession>
<comment type="cofactor">
    <cofactor evidence="1">
        <name>Mg(2+)</name>
        <dbReference type="ChEBI" id="CHEBI:18420"/>
    </cofactor>
</comment>
<evidence type="ECO:0000313" key="12">
    <source>
        <dbReference type="Proteomes" id="UP000198356"/>
    </source>
</evidence>
<dbReference type="Gene3D" id="3.30.460.10">
    <property type="entry name" value="Beta Polymerase, domain 2"/>
    <property type="match status" value="1"/>
</dbReference>
<evidence type="ECO:0000256" key="4">
    <source>
        <dbReference type="ARBA" id="ARBA00022695"/>
    </source>
</evidence>
<evidence type="ECO:0000256" key="3">
    <source>
        <dbReference type="ARBA" id="ARBA00022679"/>
    </source>
</evidence>
<dbReference type="EMBL" id="FZOU01000007">
    <property type="protein sequence ID" value="SNT31783.1"/>
    <property type="molecule type" value="Genomic_DNA"/>
</dbReference>
<dbReference type="OrthoDB" id="9809323at2"/>
<reference evidence="11 12" key="1">
    <citation type="submission" date="2017-06" db="EMBL/GenBank/DDBJ databases">
        <authorList>
            <person name="Kim H.J."/>
            <person name="Triplett B.A."/>
        </authorList>
    </citation>
    <scope>NUCLEOTIDE SEQUENCE [LARGE SCALE GENOMIC DNA]</scope>
    <source>
        <strain evidence="11 12">DSM 18704</strain>
    </source>
</reference>
<sequence>MNREFVLDVLREHALELQAAGVAHLRVFGSVARGEAGPESDVDLLVDFDQRKRVTLVSVGSLEHRLGALLGAKVELSSAAWMREPIREQAIREAVVAF</sequence>
<dbReference type="RefSeq" id="WP_089409764.1">
    <property type="nucleotide sequence ID" value="NZ_FZOU01000007.1"/>
</dbReference>
<dbReference type="Pfam" id="PF01909">
    <property type="entry name" value="NTP_transf_2"/>
    <property type="match status" value="1"/>
</dbReference>
<evidence type="ECO:0000256" key="8">
    <source>
        <dbReference type="ARBA" id="ARBA00022842"/>
    </source>
</evidence>
<dbReference type="PANTHER" id="PTHR33571">
    <property type="entry name" value="SSL8005 PROTEIN"/>
    <property type="match status" value="1"/>
</dbReference>
<evidence type="ECO:0000256" key="2">
    <source>
        <dbReference type="ARBA" id="ARBA00022649"/>
    </source>
</evidence>
<keyword evidence="2" id="KW-1277">Toxin-antitoxin system</keyword>
<name>A0A239LPP3_9BACT</name>
<dbReference type="InterPro" id="IPR043519">
    <property type="entry name" value="NT_sf"/>
</dbReference>